<evidence type="ECO:0000256" key="4">
    <source>
        <dbReference type="ARBA" id="ARBA00022692"/>
    </source>
</evidence>
<evidence type="ECO:0000256" key="3">
    <source>
        <dbReference type="ARBA" id="ARBA00022670"/>
    </source>
</evidence>
<dbReference type="AlphaFoldDB" id="A0A0W8FU49"/>
<keyword evidence="5" id="KW-0378">Hydrolase</keyword>
<keyword evidence="7 10" id="KW-1133">Transmembrane helix</keyword>
<evidence type="ECO:0000256" key="5">
    <source>
        <dbReference type="ARBA" id="ARBA00022801"/>
    </source>
</evidence>
<evidence type="ECO:0000256" key="9">
    <source>
        <dbReference type="ARBA" id="ARBA00023136"/>
    </source>
</evidence>
<feature type="transmembrane region" description="Helical" evidence="10">
    <location>
        <begin position="326"/>
        <end position="345"/>
    </location>
</feature>
<reference evidence="12" key="1">
    <citation type="journal article" date="2015" name="Proc. Natl. Acad. Sci. U.S.A.">
        <title>Networks of energetic and metabolic interactions define dynamics in microbial communities.</title>
        <authorList>
            <person name="Embree M."/>
            <person name="Liu J.K."/>
            <person name="Al-Bassam M.M."/>
            <person name="Zengler K."/>
        </authorList>
    </citation>
    <scope>NUCLEOTIDE SEQUENCE</scope>
</reference>
<organism evidence="12">
    <name type="scientific">hydrocarbon metagenome</name>
    <dbReference type="NCBI Taxonomy" id="938273"/>
    <lineage>
        <taxon>unclassified sequences</taxon>
        <taxon>metagenomes</taxon>
        <taxon>ecological metagenomes</taxon>
    </lineage>
</organism>
<dbReference type="InterPro" id="IPR004387">
    <property type="entry name" value="Pept_M50_Zn"/>
</dbReference>
<dbReference type="PANTHER" id="PTHR42837:SF2">
    <property type="entry name" value="MEMBRANE METALLOPROTEASE ARASP2, CHLOROPLASTIC-RELATED"/>
    <property type="match status" value="1"/>
</dbReference>
<dbReference type="InterPro" id="IPR008915">
    <property type="entry name" value="Peptidase_M50"/>
</dbReference>
<dbReference type="PANTHER" id="PTHR42837">
    <property type="entry name" value="REGULATOR OF SIGMA-E PROTEASE RSEP"/>
    <property type="match status" value="1"/>
</dbReference>
<evidence type="ECO:0000256" key="8">
    <source>
        <dbReference type="ARBA" id="ARBA00023049"/>
    </source>
</evidence>
<gene>
    <name evidence="12" type="ORF">ASZ90_005784</name>
</gene>
<keyword evidence="6" id="KW-0862">Zinc</keyword>
<dbReference type="NCBIfam" id="TIGR00054">
    <property type="entry name" value="RIP metalloprotease RseP"/>
    <property type="match status" value="1"/>
</dbReference>
<dbReference type="Pfam" id="PF02163">
    <property type="entry name" value="Peptidase_M50"/>
    <property type="match status" value="1"/>
</dbReference>
<evidence type="ECO:0000256" key="7">
    <source>
        <dbReference type="ARBA" id="ARBA00022989"/>
    </source>
</evidence>
<accession>A0A0W8FU49</accession>
<dbReference type="GO" id="GO:0016020">
    <property type="term" value="C:membrane"/>
    <property type="evidence" value="ECO:0007669"/>
    <property type="project" value="UniProtKB-SubCell"/>
</dbReference>
<dbReference type="GO" id="GO:0006508">
    <property type="term" value="P:proteolysis"/>
    <property type="evidence" value="ECO:0007669"/>
    <property type="project" value="UniProtKB-KW"/>
</dbReference>
<feature type="transmembrane region" description="Helical" evidence="10">
    <location>
        <begin position="276"/>
        <end position="298"/>
    </location>
</feature>
<dbReference type="CDD" id="cd23081">
    <property type="entry name" value="cpPDZ_EcRseP-like"/>
    <property type="match status" value="1"/>
</dbReference>
<dbReference type="EMBL" id="LNQE01000849">
    <property type="protein sequence ID" value="KUG24407.1"/>
    <property type="molecule type" value="Genomic_DNA"/>
</dbReference>
<comment type="subcellular location">
    <subcellularLocation>
        <location evidence="2">Membrane</location>
        <topology evidence="2">Multi-pass membrane protein</topology>
    </subcellularLocation>
</comment>
<dbReference type="InterPro" id="IPR036034">
    <property type="entry name" value="PDZ_sf"/>
</dbReference>
<sequence length="363" mass="40297">MTTLISFVILLGVLIFVHEFGHFLAARIAGVGVLKFSLGFGPKIVSKKVGETEYALSWIPLGGFVKLLGESGNEALSPEDEKRSFYKQTVWKRMLIVLAGPVFNFLLAILIFFIVYMYGLPNITSVVGEVQKEGAAVEAGMMSGDKIISIGGQKIVFWEDIKSAIARSEGKDVDVVIERGMETKHLLIKPKLSKSKNIFGEEEFRYLIGVAPAGDMVVERKNPWDAMIASAGKTWEISKLTLISVYKIFEGVVSPRTLGGPIFIAQVAGAQVKEGIIPFILFMAILSINLGVINLFPIPVLDGGHIFFYLIEIVTRREISMKVKEISQQIGFAVLLMLMLFVIFIDIERLNIKFINDIMKIFK</sequence>
<dbReference type="GO" id="GO:0004222">
    <property type="term" value="F:metalloendopeptidase activity"/>
    <property type="evidence" value="ECO:0007669"/>
    <property type="project" value="InterPro"/>
</dbReference>
<comment type="caution">
    <text evidence="12">The sequence shown here is derived from an EMBL/GenBank/DDBJ whole genome shotgun (WGS) entry which is preliminary data.</text>
</comment>
<feature type="transmembrane region" description="Helical" evidence="10">
    <location>
        <begin position="94"/>
        <end position="118"/>
    </location>
</feature>
<evidence type="ECO:0000313" key="12">
    <source>
        <dbReference type="EMBL" id="KUG24407.1"/>
    </source>
</evidence>
<keyword evidence="8 12" id="KW-0482">Metalloprotease</keyword>
<dbReference type="SUPFAM" id="SSF50156">
    <property type="entry name" value="PDZ domain-like"/>
    <property type="match status" value="1"/>
</dbReference>
<name>A0A0W8FU49_9ZZZZ</name>
<keyword evidence="9 10" id="KW-0472">Membrane</keyword>
<keyword evidence="4 10" id="KW-0812">Transmembrane</keyword>
<evidence type="ECO:0000256" key="6">
    <source>
        <dbReference type="ARBA" id="ARBA00022833"/>
    </source>
</evidence>
<evidence type="ECO:0000256" key="1">
    <source>
        <dbReference type="ARBA" id="ARBA00001947"/>
    </source>
</evidence>
<dbReference type="CDD" id="cd06163">
    <property type="entry name" value="S2P-M50_PDZ_RseP-like"/>
    <property type="match status" value="1"/>
</dbReference>
<dbReference type="Gene3D" id="2.30.42.10">
    <property type="match status" value="1"/>
</dbReference>
<evidence type="ECO:0000256" key="2">
    <source>
        <dbReference type="ARBA" id="ARBA00004141"/>
    </source>
</evidence>
<feature type="domain" description="Peptidase M50" evidence="11">
    <location>
        <begin position="7"/>
        <end position="338"/>
    </location>
</feature>
<evidence type="ECO:0000259" key="11">
    <source>
        <dbReference type="Pfam" id="PF02163"/>
    </source>
</evidence>
<protein>
    <submittedName>
        <fullName evidence="12">Membrane-associated zinc metalloprotease</fullName>
    </submittedName>
</protein>
<comment type="cofactor">
    <cofactor evidence="1">
        <name>Zn(2+)</name>
        <dbReference type="ChEBI" id="CHEBI:29105"/>
    </cofactor>
</comment>
<keyword evidence="3 12" id="KW-0645">Protease</keyword>
<evidence type="ECO:0000256" key="10">
    <source>
        <dbReference type="SAM" id="Phobius"/>
    </source>
</evidence>
<proteinExistence type="predicted"/>